<dbReference type="SUPFAM" id="SSF52540">
    <property type="entry name" value="P-loop containing nucleoside triphosphate hydrolases"/>
    <property type="match status" value="1"/>
</dbReference>
<keyword evidence="4 7" id="KW-0418">Kinase</keyword>
<comment type="pathway">
    <text evidence="7">Metabolic intermediate biosynthesis; chorismate biosynthesis; chorismate from D-erythrose 4-phosphate and phosphoenolpyruvate: step 5/7.</text>
</comment>
<reference evidence="9" key="1">
    <citation type="submission" date="2017-09" db="EMBL/GenBank/DDBJ databases">
        <title>Depth-based differentiation of microbial function through sediment-hosted aquifers and enrichment of novel symbionts in the deep terrestrial subsurface.</title>
        <authorList>
            <person name="Probst A.J."/>
            <person name="Ladd B."/>
            <person name="Jarett J.K."/>
            <person name="Geller-Mcgrath D.E."/>
            <person name="Sieber C.M.K."/>
            <person name="Emerson J.B."/>
            <person name="Anantharaman K."/>
            <person name="Thomas B.C."/>
            <person name="Malmstrom R."/>
            <person name="Stieglmeier M."/>
            <person name="Klingl A."/>
            <person name="Woyke T."/>
            <person name="Ryan C.M."/>
            <person name="Banfield J.F."/>
        </authorList>
    </citation>
    <scope>NUCLEOTIDE SEQUENCE [LARGE SCALE GENOMIC DNA]</scope>
</reference>
<comment type="function">
    <text evidence="7">Catalyzes the specific phosphorylation of the 3-hydroxyl group of shikimic acid using ATP as a cosubstrate.</text>
</comment>
<dbReference type="Proteomes" id="UP000229030">
    <property type="component" value="Unassembled WGS sequence"/>
</dbReference>
<keyword evidence="1 7" id="KW-0028">Amino-acid biosynthesis</keyword>
<dbReference type="AlphaFoldDB" id="A0A2M7DD86"/>
<dbReference type="Pfam" id="PF01202">
    <property type="entry name" value="SKI"/>
    <property type="match status" value="1"/>
</dbReference>
<evidence type="ECO:0000256" key="5">
    <source>
        <dbReference type="ARBA" id="ARBA00022840"/>
    </source>
</evidence>
<sequence length="183" mass="21158">MKIIFIGFMGAGKSFFSKRLAERLGLERIETDELAIKKSSRNSVKEIITQDGEIKLRELEIEIAKEFQEKDSVVIDTGGGVVLNKIILDYLRKNGVVVFLNSSLEIIEKRLQGDEVRPIWQDKERFRQQYGLRMPLYRQYADVEIDTSGPIFFSPDGKSHKMTSEAEKILEEIIEKIRAYLKK</sequence>
<dbReference type="GO" id="GO:0004765">
    <property type="term" value="F:shikimate kinase activity"/>
    <property type="evidence" value="ECO:0007669"/>
    <property type="project" value="UniProtKB-UniRule"/>
</dbReference>
<dbReference type="GO" id="GO:0009423">
    <property type="term" value="P:chorismate biosynthetic process"/>
    <property type="evidence" value="ECO:0007669"/>
    <property type="project" value="UniProtKB-UniRule"/>
</dbReference>
<protein>
    <recommendedName>
        <fullName evidence="7">Shikimate kinase</fullName>
        <shortName evidence="7">SK</shortName>
        <ecNumber evidence="7">2.7.1.71</ecNumber>
    </recommendedName>
</protein>
<dbReference type="UniPathway" id="UPA00053">
    <property type="reaction ID" value="UER00088"/>
</dbReference>
<dbReference type="GO" id="GO:0005829">
    <property type="term" value="C:cytosol"/>
    <property type="evidence" value="ECO:0007669"/>
    <property type="project" value="TreeGrafter"/>
</dbReference>
<evidence type="ECO:0000313" key="8">
    <source>
        <dbReference type="EMBL" id="PIV46823.1"/>
    </source>
</evidence>
<evidence type="ECO:0000256" key="4">
    <source>
        <dbReference type="ARBA" id="ARBA00022777"/>
    </source>
</evidence>
<keyword evidence="6 7" id="KW-0057">Aromatic amino acid biosynthesis</keyword>
<feature type="binding site" evidence="7">
    <location>
        <position position="133"/>
    </location>
    <ligand>
        <name>substrate</name>
    </ligand>
</feature>
<keyword evidence="5 7" id="KW-0067">ATP-binding</keyword>
<evidence type="ECO:0000313" key="9">
    <source>
        <dbReference type="Proteomes" id="UP000229030"/>
    </source>
</evidence>
<evidence type="ECO:0000256" key="6">
    <source>
        <dbReference type="ARBA" id="ARBA00023141"/>
    </source>
</evidence>
<keyword evidence="3 7" id="KW-0547">Nucleotide-binding</keyword>
<dbReference type="PRINTS" id="PR01100">
    <property type="entry name" value="SHIKIMTKNASE"/>
</dbReference>
<feature type="binding site" evidence="7">
    <location>
        <position position="117"/>
    </location>
    <ligand>
        <name>ATP</name>
        <dbReference type="ChEBI" id="CHEBI:30616"/>
    </ligand>
</feature>
<dbReference type="PANTHER" id="PTHR21087">
    <property type="entry name" value="SHIKIMATE KINASE"/>
    <property type="match status" value="1"/>
</dbReference>
<gene>
    <name evidence="7" type="primary">aroK</name>
    <name evidence="8" type="ORF">COS21_03245</name>
</gene>
<feature type="binding site" evidence="7">
    <location>
        <position position="14"/>
    </location>
    <ligand>
        <name>Mg(2+)</name>
        <dbReference type="ChEBI" id="CHEBI:18420"/>
    </ligand>
</feature>
<keyword evidence="2 7" id="KW-0808">Transferase</keyword>
<keyword evidence="7" id="KW-0963">Cytoplasm</keyword>
<accession>A0A2M7DD86</accession>
<comment type="subcellular location">
    <subcellularLocation>
        <location evidence="7">Cytoplasm</location>
    </subcellularLocation>
</comment>
<keyword evidence="7" id="KW-0479">Metal-binding</keyword>
<dbReference type="GO" id="GO:0005524">
    <property type="term" value="F:ATP binding"/>
    <property type="evidence" value="ECO:0007669"/>
    <property type="project" value="UniProtKB-UniRule"/>
</dbReference>
<comment type="catalytic activity">
    <reaction evidence="7">
        <text>shikimate + ATP = 3-phosphoshikimate + ADP + H(+)</text>
        <dbReference type="Rhea" id="RHEA:13121"/>
        <dbReference type="ChEBI" id="CHEBI:15378"/>
        <dbReference type="ChEBI" id="CHEBI:30616"/>
        <dbReference type="ChEBI" id="CHEBI:36208"/>
        <dbReference type="ChEBI" id="CHEBI:145989"/>
        <dbReference type="ChEBI" id="CHEBI:456216"/>
        <dbReference type="EC" id="2.7.1.71"/>
    </reaction>
</comment>
<dbReference type="HAMAP" id="MF_00109">
    <property type="entry name" value="Shikimate_kinase"/>
    <property type="match status" value="1"/>
</dbReference>
<feature type="binding site" evidence="7">
    <location>
        <begin position="10"/>
        <end position="15"/>
    </location>
    <ligand>
        <name>ATP</name>
        <dbReference type="ChEBI" id="CHEBI:30616"/>
    </ligand>
</feature>
<dbReference type="GO" id="GO:0008652">
    <property type="term" value="P:amino acid biosynthetic process"/>
    <property type="evidence" value="ECO:0007669"/>
    <property type="project" value="UniProtKB-KW"/>
</dbReference>
<comment type="caution">
    <text evidence="8">The sequence shown here is derived from an EMBL/GenBank/DDBJ whole genome shotgun (WGS) entry which is preliminary data.</text>
</comment>
<keyword evidence="7" id="KW-0460">Magnesium</keyword>
<dbReference type="PANTHER" id="PTHR21087:SF16">
    <property type="entry name" value="SHIKIMATE KINASE 1, CHLOROPLASTIC"/>
    <property type="match status" value="1"/>
</dbReference>
<dbReference type="GO" id="GO:0009073">
    <property type="term" value="P:aromatic amino acid family biosynthetic process"/>
    <property type="evidence" value="ECO:0007669"/>
    <property type="project" value="UniProtKB-KW"/>
</dbReference>
<feature type="binding site" evidence="7">
    <location>
        <position position="79"/>
    </location>
    <ligand>
        <name>substrate</name>
    </ligand>
</feature>
<dbReference type="Gene3D" id="3.40.50.300">
    <property type="entry name" value="P-loop containing nucleotide triphosphate hydrolases"/>
    <property type="match status" value="1"/>
</dbReference>
<dbReference type="CDD" id="cd00464">
    <property type="entry name" value="SK"/>
    <property type="match status" value="1"/>
</dbReference>
<dbReference type="EMBL" id="PETV01000086">
    <property type="protein sequence ID" value="PIV46823.1"/>
    <property type="molecule type" value="Genomic_DNA"/>
</dbReference>
<dbReference type="InterPro" id="IPR031322">
    <property type="entry name" value="Shikimate/glucono_kinase"/>
</dbReference>
<organism evidence="8 9">
    <name type="scientific">bacterium (Candidatus Gribaldobacteria) CG02_land_8_20_14_3_00_41_15</name>
    <dbReference type="NCBI Taxonomy" id="2014270"/>
    <lineage>
        <taxon>Bacteria</taxon>
        <taxon>Candidatus Gribaldobacteria</taxon>
    </lineage>
</organism>
<comment type="cofactor">
    <cofactor evidence="7">
        <name>Mg(2+)</name>
        <dbReference type="ChEBI" id="CHEBI:18420"/>
    </cofactor>
    <text evidence="7">Binds 1 Mg(2+) ion per subunit.</text>
</comment>
<dbReference type="InterPro" id="IPR000623">
    <property type="entry name" value="Shikimate_kinase/TSH1"/>
</dbReference>
<feature type="binding site" evidence="7">
    <location>
        <position position="32"/>
    </location>
    <ligand>
        <name>substrate</name>
    </ligand>
</feature>
<comment type="caution">
    <text evidence="7">Lacks conserved residue(s) required for the propagation of feature annotation.</text>
</comment>
<evidence type="ECO:0000256" key="3">
    <source>
        <dbReference type="ARBA" id="ARBA00022741"/>
    </source>
</evidence>
<dbReference type="InterPro" id="IPR027417">
    <property type="entry name" value="P-loop_NTPase"/>
</dbReference>
<evidence type="ECO:0000256" key="1">
    <source>
        <dbReference type="ARBA" id="ARBA00022605"/>
    </source>
</evidence>
<comment type="subunit">
    <text evidence="7">Monomer.</text>
</comment>
<dbReference type="GO" id="GO:0000287">
    <property type="term" value="F:magnesium ion binding"/>
    <property type="evidence" value="ECO:0007669"/>
    <property type="project" value="UniProtKB-UniRule"/>
</dbReference>
<proteinExistence type="inferred from homology"/>
<evidence type="ECO:0000256" key="2">
    <source>
        <dbReference type="ARBA" id="ARBA00022679"/>
    </source>
</evidence>
<dbReference type="EC" id="2.7.1.71" evidence="7"/>
<feature type="binding site" evidence="7">
    <location>
        <position position="57"/>
    </location>
    <ligand>
        <name>substrate</name>
    </ligand>
</feature>
<comment type="similarity">
    <text evidence="7">Belongs to the shikimate kinase family.</text>
</comment>
<evidence type="ECO:0000256" key="7">
    <source>
        <dbReference type="HAMAP-Rule" id="MF_00109"/>
    </source>
</evidence>
<name>A0A2M7DD86_9BACT</name>